<evidence type="ECO:0000256" key="4">
    <source>
        <dbReference type="ARBA" id="ARBA00022729"/>
    </source>
</evidence>
<evidence type="ECO:0000259" key="8">
    <source>
        <dbReference type="Pfam" id="PF25079"/>
    </source>
</evidence>
<dbReference type="GO" id="GO:0010215">
    <property type="term" value="P:cellulose microfibril organization"/>
    <property type="evidence" value="ECO:0007669"/>
    <property type="project" value="InterPro"/>
</dbReference>
<feature type="compositionally biased region" description="Gly residues" evidence="7">
    <location>
        <begin position="130"/>
        <end position="142"/>
    </location>
</feature>
<accession>A0A388L1R9</accession>
<dbReference type="GO" id="GO:0005886">
    <property type="term" value="C:plasma membrane"/>
    <property type="evidence" value="ECO:0007669"/>
    <property type="project" value="UniProtKB-SubCell"/>
</dbReference>
<dbReference type="PANTHER" id="PTHR31052:SF3">
    <property type="entry name" value="COBRA-LIKE PROTEIN 7"/>
    <property type="match status" value="1"/>
</dbReference>
<dbReference type="InterPro" id="IPR056900">
    <property type="entry name" value="COB_C"/>
</dbReference>
<evidence type="ECO:0000256" key="5">
    <source>
        <dbReference type="ARBA" id="ARBA00023136"/>
    </source>
</evidence>
<keyword evidence="10" id="KW-1185">Reference proteome</keyword>
<dbReference type="Proteomes" id="UP000265515">
    <property type="component" value="Unassembled WGS sequence"/>
</dbReference>
<dbReference type="EMBL" id="BFEA01000241">
    <property type="protein sequence ID" value="GBG76264.1"/>
    <property type="molecule type" value="Genomic_DNA"/>
</dbReference>
<keyword evidence="6" id="KW-0325">Glycoprotein</keyword>
<evidence type="ECO:0000256" key="2">
    <source>
        <dbReference type="ARBA" id="ARBA00005507"/>
    </source>
</evidence>
<dbReference type="InterPro" id="IPR006918">
    <property type="entry name" value="COBRA_pln"/>
</dbReference>
<feature type="compositionally biased region" description="Basic and acidic residues" evidence="7">
    <location>
        <begin position="147"/>
        <end position="161"/>
    </location>
</feature>
<dbReference type="Pfam" id="PF04833">
    <property type="entry name" value="COBRA"/>
    <property type="match status" value="1"/>
</dbReference>
<evidence type="ECO:0000256" key="6">
    <source>
        <dbReference type="ARBA" id="ARBA00023180"/>
    </source>
</evidence>
<feature type="region of interest" description="Disordered" evidence="7">
    <location>
        <begin position="207"/>
        <end position="332"/>
    </location>
</feature>
<sequence length="1015" mass="107472">MPFQQFTSSPEDSPRTVGTVSQFSSHQGGSGRVRKADGAGGEAVAVGLKTLNSVNPDGTNRQKNETTTGGTERTDAEAGPGRLPGTGPEAGPGTVAEAGPGPEAGPEARKATVAGTGVGAETESGTVAGTIGGAEEGPGPVAGTGPEEGRGPESGTGRRGEAGPGTVAGPGRTVWGCKACNQTDSLTDILKAGDVLSEEGGHLTAIQDGQKHAPGTGLVPVPGPGPRQGSVAGSSAGTETGTGTTESSGTESKSTDKTDVAIPVRRRLQKQSKAPAEDSPFAALDPSLSTSFTLPSTTTSSSLTPSRTGSSTPSSLGSGTVSSLLATSSSSTTAPSELDEALASPALQARCNGIMAEYFVNSFKESSRPGLYVFEVLFLVRNGGTRVLKDWSVTFGYVHNEFITNVTNLRLPRDTSLPVAGLGLQLHSPVYRPNLEPLTSAFDRTKEFSGHLANIEGTELGVPSRRIPHFPSMINLTAADGGVSCDPSDLEQPAPYMVRICCRQRPPQVLVAPQPEADGSSPREQNYSLYSGILIRWDVVRSRLTDYDVRIRIENQQKYVVIPSEPGWRLSFAWEQGEFLWSCDDCETTLRADCTRTPAASDFKNLTGAYSCDPRPVFLDKTKKNGSLAAPALDAKNSIAEIGFKAGKPRAYWDVNALTLPSDFAIGLQGYDCSTPQRIAEPTLFPAFNWSRQAVQAIATWTISCGPRPEVLARKRCCTSISAFYSQRKDASPCTTCVCGCAASEQNSQCIVGTPARPTPASLLLLGAKQKEEEEEEEEVRVGRQANVQDLKSTGGGRGKGAVMVPGRCGSGCGVTVHLHIQQADENGWTLQVAIANAREVRIPDWYLVLEYAPGVASMLSFADTVNWTSTESNKDLVFLGFELFNDVILEQNLTEPGNVQWRAYFNKTARPSSSSSSSSSAASAAASVGLTVLDSRSGLYTVLPGAFPKSVLFMGEECVMPEAFPRMSAAAPSRSSPLFFFKFVTSAFFEIRLRILSAWSWLTSTMNRRIVMDH</sequence>
<dbReference type="OrthoDB" id="2012261at2759"/>
<proteinExistence type="inferred from homology"/>
<feature type="compositionally biased region" description="Low complexity" evidence="7">
    <location>
        <begin position="91"/>
        <end position="105"/>
    </location>
</feature>
<dbReference type="Pfam" id="PF25079">
    <property type="entry name" value="COB_C"/>
    <property type="match status" value="1"/>
</dbReference>
<evidence type="ECO:0000313" key="10">
    <source>
        <dbReference type="Proteomes" id="UP000265515"/>
    </source>
</evidence>
<dbReference type="AlphaFoldDB" id="A0A388L1R9"/>
<dbReference type="PANTHER" id="PTHR31052">
    <property type="entry name" value="COBRA-LIKE PROTEIN 7"/>
    <property type="match status" value="1"/>
</dbReference>
<gene>
    <name evidence="9" type="ORF">CBR_g22012</name>
</gene>
<evidence type="ECO:0000256" key="1">
    <source>
        <dbReference type="ARBA" id="ARBA00004236"/>
    </source>
</evidence>
<feature type="region of interest" description="Disordered" evidence="7">
    <location>
        <begin position="1"/>
        <end position="173"/>
    </location>
</feature>
<feature type="compositionally biased region" description="Polar residues" evidence="7">
    <location>
        <begin position="1"/>
        <end position="27"/>
    </location>
</feature>
<feature type="compositionally biased region" description="Low complexity" evidence="7">
    <location>
        <begin position="227"/>
        <end position="252"/>
    </location>
</feature>
<evidence type="ECO:0000313" key="9">
    <source>
        <dbReference type="EMBL" id="GBG76264.1"/>
    </source>
</evidence>
<reference evidence="9 10" key="1">
    <citation type="journal article" date="2018" name="Cell">
        <title>The Chara Genome: Secondary Complexity and Implications for Plant Terrestrialization.</title>
        <authorList>
            <person name="Nishiyama T."/>
            <person name="Sakayama H."/>
            <person name="Vries J.D."/>
            <person name="Buschmann H."/>
            <person name="Saint-Marcoux D."/>
            <person name="Ullrich K.K."/>
            <person name="Haas F.B."/>
            <person name="Vanderstraeten L."/>
            <person name="Becker D."/>
            <person name="Lang D."/>
            <person name="Vosolsobe S."/>
            <person name="Rombauts S."/>
            <person name="Wilhelmsson P.K.I."/>
            <person name="Janitza P."/>
            <person name="Kern R."/>
            <person name="Heyl A."/>
            <person name="Rumpler F."/>
            <person name="Villalobos L.I.A.C."/>
            <person name="Clay J.M."/>
            <person name="Skokan R."/>
            <person name="Toyoda A."/>
            <person name="Suzuki Y."/>
            <person name="Kagoshima H."/>
            <person name="Schijlen E."/>
            <person name="Tajeshwar N."/>
            <person name="Catarino B."/>
            <person name="Hetherington A.J."/>
            <person name="Saltykova A."/>
            <person name="Bonnot C."/>
            <person name="Breuninger H."/>
            <person name="Symeonidi A."/>
            <person name="Radhakrishnan G.V."/>
            <person name="Van Nieuwerburgh F."/>
            <person name="Deforce D."/>
            <person name="Chang C."/>
            <person name="Karol K.G."/>
            <person name="Hedrich R."/>
            <person name="Ulvskov P."/>
            <person name="Glockner G."/>
            <person name="Delwiche C.F."/>
            <person name="Petrasek J."/>
            <person name="Van de Peer Y."/>
            <person name="Friml J."/>
            <person name="Beilby M."/>
            <person name="Dolan L."/>
            <person name="Kohara Y."/>
            <person name="Sugano S."/>
            <person name="Fujiyama A."/>
            <person name="Delaux P.-M."/>
            <person name="Quint M."/>
            <person name="TheiBen G."/>
            <person name="Hagemann M."/>
            <person name="Harholt J."/>
            <person name="Dunand C."/>
            <person name="Zachgo S."/>
            <person name="Langdale J."/>
            <person name="Maumus F."/>
            <person name="Straeten D.V.D."/>
            <person name="Gould S.B."/>
            <person name="Rensing S.A."/>
        </authorList>
    </citation>
    <scope>NUCLEOTIDE SEQUENCE [LARGE SCALE GENOMIC DNA]</scope>
    <source>
        <strain evidence="9 10">S276</strain>
    </source>
</reference>
<evidence type="ECO:0000256" key="3">
    <source>
        <dbReference type="ARBA" id="ARBA00022475"/>
    </source>
</evidence>
<protein>
    <recommendedName>
        <fullName evidence="8">COBRA C-terminal domain-containing protein</fullName>
    </recommendedName>
</protein>
<keyword evidence="5" id="KW-0472">Membrane</keyword>
<keyword evidence="3" id="KW-1003">Cell membrane</keyword>
<feature type="domain" description="COBRA C-terminal" evidence="8">
    <location>
        <begin position="716"/>
        <end position="912"/>
    </location>
</feature>
<name>A0A388L1R9_CHABU</name>
<evidence type="ECO:0000256" key="7">
    <source>
        <dbReference type="SAM" id="MobiDB-lite"/>
    </source>
</evidence>
<comment type="similarity">
    <text evidence="2">Belongs to the COBRA family.</text>
</comment>
<keyword evidence="4" id="KW-0732">Signal</keyword>
<dbReference type="Gramene" id="GBG76264">
    <property type="protein sequence ID" value="GBG76264"/>
    <property type="gene ID" value="CBR_g22012"/>
</dbReference>
<feature type="compositionally biased region" description="Polar residues" evidence="7">
    <location>
        <begin position="50"/>
        <end position="71"/>
    </location>
</feature>
<comment type="caution">
    <text evidence="9">The sequence shown here is derived from an EMBL/GenBank/DDBJ whole genome shotgun (WGS) entry which is preliminary data.</text>
</comment>
<feature type="compositionally biased region" description="Low complexity" evidence="7">
    <location>
        <begin position="286"/>
        <end position="332"/>
    </location>
</feature>
<organism evidence="9 10">
    <name type="scientific">Chara braunii</name>
    <name type="common">Braun's stonewort</name>
    <dbReference type="NCBI Taxonomy" id="69332"/>
    <lineage>
        <taxon>Eukaryota</taxon>
        <taxon>Viridiplantae</taxon>
        <taxon>Streptophyta</taxon>
        <taxon>Charophyceae</taxon>
        <taxon>Charales</taxon>
        <taxon>Characeae</taxon>
        <taxon>Chara</taxon>
    </lineage>
</organism>
<dbReference type="STRING" id="69332.A0A388L1R9"/>
<comment type="subcellular location">
    <subcellularLocation>
        <location evidence="1">Cell membrane</location>
    </subcellularLocation>
</comment>